<feature type="compositionally biased region" description="Low complexity" evidence="1">
    <location>
        <begin position="758"/>
        <end position="767"/>
    </location>
</feature>
<evidence type="ECO:0000313" key="3">
    <source>
        <dbReference type="EMBL" id="KAK0148405.1"/>
    </source>
</evidence>
<feature type="compositionally biased region" description="Low complexity" evidence="1">
    <location>
        <begin position="224"/>
        <end position="233"/>
    </location>
</feature>
<name>A0AA47MY96_MERPO</name>
<feature type="compositionally biased region" description="Low complexity" evidence="1">
    <location>
        <begin position="270"/>
        <end position="283"/>
    </location>
</feature>
<feature type="domain" description="C2H2-type" evidence="2">
    <location>
        <begin position="408"/>
        <end position="428"/>
    </location>
</feature>
<dbReference type="Proteomes" id="UP001174136">
    <property type="component" value="Unassembled WGS sequence"/>
</dbReference>
<feature type="compositionally biased region" description="Polar residues" evidence="1">
    <location>
        <begin position="708"/>
        <end position="718"/>
    </location>
</feature>
<feature type="compositionally biased region" description="Polar residues" evidence="1">
    <location>
        <begin position="635"/>
        <end position="645"/>
    </location>
</feature>
<feature type="region of interest" description="Disordered" evidence="1">
    <location>
        <begin position="119"/>
        <end position="139"/>
    </location>
</feature>
<feature type="compositionally biased region" description="Low complexity" evidence="1">
    <location>
        <begin position="733"/>
        <end position="746"/>
    </location>
</feature>
<dbReference type="InterPro" id="IPR013087">
    <property type="entry name" value="Znf_C2H2_type"/>
</dbReference>
<feature type="compositionally biased region" description="Low complexity" evidence="1">
    <location>
        <begin position="587"/>
        <end position="600"/>
    </location>
</feature>
<evidence type="ECO:0000256" key="1">
    <source>
        <dbReference type="SAM" id="MobiDB-lite"/>
    </source>
</evidence>
<feature type="compositionally biased region" description="Polar residues" evidence="1">
    <location>
        <begin position="318"/>
        <end position="328"/>
    </location>
</feature>
<feature type="domain" description="C2H2-type" evidence="2">
    <location>
        <begin position="61"/>
        <end position="82"/>
    </location>
</feature>
<feature type="compositionally biased region" description="Polar residues" evidence="1">
    <location>
        <begin position="245"/>
        <end position="255"/>
    </location>
</feature>
<feature type="compositionally biased region" description="Low complexity" evidence="1">
    <location>
        <begin position="343"/>
        <end position="356"/>
    </location>
</feature>
<feature type="domain" description="C2H2-type" evidence="2">
    <location>
        <begin position="451"/>
        <end position="472"/>
    </location>
</feature>
<feature type="compositionally biased region" description="Low complexity" evidence="1">
    <location>
        <begin position="660"/>
        <end position="673"/>
    </location>
</feature>
<evidence type="ECO:0000259" key="2">
    <source>
        <dbReference type="SMART" id="SM00355"/>
    </source>
</evidence>
<protein>
    <recommendedName>
        <fullName evidence="2">C2H2-type domain-containing protein</fullName>
    </recommendedName>
</protein>
<gene>
    <name evidence="3" type="ORF">N1851_011265</name>
</gene>
<sequence length="835" mass="89468">MPPMGVLRKGLDPMPDNQECPICGKFMFHLRQHLTACHKIPNVEEKSLLLKWSSGRVRGKLNCRVCDKVGLSRLDKHLADLHQLPPNEVAKQMLLSKQQLVVVKLGELRATRPTCSMVSRLDLSRSTPKHSPLAPPLPSPGPVSNGFLASSPSTPAIHPVYCCMSCTALKKRVEGLESSVGRLQAMVSMQHHNSPGTAQATSSATLASPSPGNTHSLDREIPSKPRSPASPASLKGYLEDEHLNTGPTVTPSTQPEPAMVSMQHHNSPGTAQATSSATLASPSPGNTHSLDREFPFTPRSPASPASLKGYLEDEHLNTGPTVTPSTQPEPAMVSMQHHNSPGTAQATSSATLASPSPGNTHSLDREIPSTPRSPASPASLKWYLEDEHLNTGPTVTPSTQPEPTPDNQECPICGKFMFHLRQHLTACHKIPNVEEKSLLLKWSSGRVRGKLNCRVCDKVGLSRLDKHLADLHQLPPNEVAKQMLLSKQQLVVVKLGELRATRPTCSMVSRLDLSRSTPKHSPLAPPLPSPGPVSNGFLASSPSTPAIHPVYCCMSCTALKKRVEGLESSVGRLQAMVSMQHHNSPGTAQATSSATLASPSPGNTHSLDREIPSKPRSPASPASLKGYLEDEHLNTGPTVTPSTQPEPAMVSMQHHNSPGTAQATSSATLASPSPGNTHSLDREIPFTPRSPASPASLKGYLEDEHLNTGPTVTPSTQPEPAMVSMQHHNSPGTAQATSSATLASPSPGNTHSLDREIPSTPRSPASPASLKWYLEDEHLNTGPTVTPSTQPEPTVPFSMLFLLQDTEDLSYEQFMSPMSTDAFNAYIKDPMWSSQ</sequence>
<dbReference type="SMART" id="SM00355">
    <property type="entry name" value="ZnF_C2H2"/>
    <property type="match status" value="4"/>
</dbReference>
<accession>A0AA47MY96</accession>
<dbReference type="AlphaFoldDB" id="A0AA47MY96"/>
<feature type="compositionally biased region" description="Low complexity" evidence="1">
    <location>
        <begin position="614"/>
        <end position="623"/>
    </location>
</feature>
<comment type="caution">
    <text evidence="3">The sequence shown here is derived from an EMBL/GenBank/DDBJ whole genome shotgun (WGS) entry which is preliminary data.</text>
</comment>
<evidence type="ECO:0000313" key="4">
    <source>
        <dbReference type="Proteomes" id="UP001174136"/>
    </source>
</evidence>
<feature type="compositionally biased region" description="Low complexity" evidence="1">
    <location>
        <begin position="368"/>
        <end position="377"/>
    </location>
</feature>
<reference evidence="3" key="1">
    <citation type="journal article" date="2023" name="Front. Mar. Sci.">
        <title>A new Merluccius polli reference genome to investigate the effects of global change in West African waters.</title>
        <authorList>
            <person name="Mateo J.L."/>
            <person name="Blanco-Fernandez C."/>
            <person name="Garcia-Vazquez E."/>
            <person name="Machado-Schiaffino G."/>
        </authorList>
    </citation>
    <scope>NUCLEOTIDE SEQUENCE</scope>
    <source>
        <strain evidence="3">C29</strain>
        <tissue evidence="3">Fin</tissue>
    </source>
</reference>
<feature type="domain" description="C2H2-type" evidence="2">
    <location>
        <begin position="18"/>
        <end position="38"/>
    </location>
</feature>
<feature type="compositionally biased region" description="Low complexity" evidence="1">
    <location>
        <begin position="197"/>
        <end position="210"/>
    </location>
</feature>
<feature type="region of interest" description="Disordered" evidence="1">
    <location>
        <begin position="191"/>
        <end position="377"/>
    </location>
</feature>
<feature type="region of interest" description="Disordered" evidence="1">
    <location>
        <begin position="509"/>
        <end position="529"/>
    </location>
</feature>
<dbReference type="EMBL" id="JAOPHQ010002030">
    <property type="protein sequence ID" value="KAK0148405.1"/>
    <property type="molecule type" value="Genomic_DNA"/>
</dbReference>
<proteinExistence type="predicted"/>
<keyword evidence="4" id="KW-1185">Reference proteome</keyword>
<feature type="region of interest" description="Disordered" evidence="1">
    <location>
        <begin position="581"/>
        <end position="767"/>
    </location>
</feature>
<organism evidence="3 4">
    <name type="scientific">Merluccius polli</name>
    <name type="common">Benguela hake</name>
    <name type="synonym">Merluccius cadenati</name>
    <dbReference type="NCBI Taxonomy" id="89951"/>
    <lineage>
        <taxon>Eukaryota</taxon>
        <taxon>Metazoa</taxon>
        <taxon>Chordata</taxon>
        <taxon>Craniata</taxon>
        <taxon>Vertebrata</taxon>
        <taxon>Euteleostomi</taxon>
        <taxon>Actinopterygii</taxon>
        <taxon>Neopterygii</taxon>
        <taxon>Teleostei</taxon>
        <taxon>Neoteleostei</taxon>
        <taxon>Acanthomorphata</taxon>
        <taxon>Zeiogadaria</taxon>
        <taxon>Gadariae</taxon>
        <taxon>Gadiformes</taxon>
        <taxon>Gadoidei</taxon>
        <taxon>Merlucciidae</taxon>
        <taxon>Merluccius</taxon>
    </lineage>
</organism>